<comment type="similarity">
    <text evidence="2">Belongs to the SAP domain-containing ribonucleoprotein family.</text>
</comment>
<organism evidence="5 6">
    <name type="scientific">Linnemannia exigua</name>
    <dbReference type="NCBI Taxonomy" id="604196"/>
    <lineage>
        <taxon>Eukaryota</taxon>
        <taxon>Fungi</taxon>
        <taxon>Fungi incertae sedis</taxon>
        <taxon>Mucoromycota</taxon>
        <taxon>Mortierellomycotina</taxon>
        <taxon>Mortierellomycetes</taxon>
        <taxon>Mortierellales</taxon>
        <taxon>Mortierellaceae</taxon>
        <taxon>Linnemannia</taxon>
    </lineage>
</organism>
<gene>
    <name evidence="5" type="ORF">BGZ95_002736</name>
</gene>
<comment type="caution">
    <text evidence="5">The sequence shown here is derived from an EMBL/GenBank/DDBJ whole genome shotgun (WGS) entry which is preliminary data.</text>
</comment>
<feature type="domain" description="SAP" evidence="4">
    <location>
        <begin position="3"/>
        <end position="37"/>
    </location>
</feature>
<dbReference type="PROSITE" id="PS50800">
    <property type="entry name" value="SAP"/>
    <property type="match status" value="1"/>
</dbReference>
<dbReference type="GO" id="GO:0016973">
    <property type="term" value="P:poly(A)+ mRNA export from nucleus"/>
    <property type="evidence" value="ECO:0007669"/>
    <property type="project" value="TreeGrafter"/>
</dbReference>
<evidence type="ECO:0000256" key="2">
    <source>
        <dbReference type="ARBA" id="ARBA00046328"/>
    </source>
</evidence>
<evidence type="ECO:0000256" key="1">
    <source>
        <dbReference type="ARBA" id="ARBA00022553"/>
    </source>
</evidence>
<dbReference type="SUPFAM" id="SSF68906">
    <property type="entry name" value="SAP domain"/>
    <property type="match status" value="1"/>
</dbReference>
<dbReference type="Proteomes" id="UP001194580">
    <property type="component" value="Unassembled WGS sequence"/>
</dbReference>
<dbReference type="GO" id="GO:0005634">
    <property type="term" value="C:nucleus"/>
    <property type="evidence" value="ECO:0007669"/>
    <property type="project" value="TreeGrafter"/>
</dbReference>
<dbReference type="PANTHER" id="PTHR46551:SF1">
    <property type="entry name" value="SAP DOMAIN-CONTAINING RIBONUCLEOPROTEIN"/>
    <property type="match status" value="1"/>
</dbReference>
<feature type="region of interest" description="Disordered" evidence="3">
    <location>
        <begin position="222"/>
        <end position="280"/>
    </location>
</feature>
<dbReference type="Gene3D" id="1.10.720.30">
    <property type="entry name" value="SAP domain"/>
    <property type="match status" value="1"/>
</dbReference>
<dbReference type="InterPro" id="IPR036361">
    <property type="entry name" value="SAP_dom_sf"/>
</dbReference>
<name>A0AAD4D5K4_9FUNG</name>
<feature type="compositionally biased region" description="Low complexity" evidence="3">
    <location>
        <begin position="222"/>
        <end position="245"/>
    </location>
</feature>
<feature type="compositionally biased region" description="Low complexity" evidence="3">
    <location>
        <begin position="67"/>
        <end position="112"/>
    </location>
</feature>
<keyword evidence="1" id="KW-0597">Phosphoprotein</keyword>
<reference evidence="5" key="1">
    <citation type="journal article" date="2020" name="Fungal Divers.">
        <title>Resolving the Mortierellaceae phylogeny through synthesis of multi-gene phylogenetics and phylogenomics.</title>
        <authorList>
            <person name="Vandepol N."/>
            <person name="Liber J."/>
            <person name="Desiro A."/>
            <person name="Na H."/>
            <person name="Kennedy M."/>
            <person name="Barry K."/>
            <person name="Grigoriev I.V."/>
            <person name="Miller A.N."/>
            <person name="O'Donnell K."/>
            <person name="Stajich J.E."/>
            <person name="Bonito G."/>
        </authorList>
    </citation>
    <scope>NUCLEOTIDE SEQUENCE</scope>
    <source>
        <strain evidence="5">NRRL 28262</strain>
    </source>
</reference>
<dbReference type="InterPro" id="IPR052240">
    <property type="entry name" value="SAP_domain_ribonucleoprotein"/>
</dbReference>
<protein>
    <recommendedName>
        <fullName evidence="4">SAP domain-containing protein</fullName>
    </recommendedName>
</protein>
<evidence type="ECO:0000256" key="3">
    <source>
        <dbReference type="SAM" id="MobiDB-lite"/>
    </source>
</evidence>
<evidence type="ECO:0000313" key="5">
    <source>
        <dbReference type="EMBL" id="KAG0267827.1"/>
    </source>
</evidence>
<dbReference type="SMART" id="SM00513">
    <property type="entry name" value="SAP"/>
    <property type="match status" value="1"/>
</dbReference>
<dbReference type="AlphaFoldDB" id="A0AAD4D5K4"/>
<evidence type="ECO:0000259" key="4">
    <source>
        <dbReference type="PROSITE" id="PS50800"/>
    </source>
</evidence>
<dbReference type="Pfam" id="PF02037">
    <property type="entry name" value="SAP"/>
    <property type="match status" value="1"/>
</dbReference>
<sequence length="280" mass="28202">MDPRKLKVNELKEQLQLAGLSVNGKKEELVARLLEHQKAEEEATLAAGPPTGTGESFNWEDPIDDLAPPTADAPAATKAAPAAAASTTPAAKEPATPATTTTTATPATAEATAGGIEFQGAIAGDADVLKAEIEKRKSRAARFGTPLTEQDKALERAARFGVPVAASTTASLAKAAGATVASPATKGAATKASGVPAKGGSIASQIPADVLSKRQERFGTVAPAAKATTPAKPAGTTPTAAAGAKRPSVAVDAAEEEKRRKRAAKFGLPSAEDASKKAKV</sequence>
<dbReference type="EMBL" id="JAAAIL010001598">
    <property type="protein sequence ID" value="KAG0267827.1"/>
    <property type="molecule type" value="Genomic_DNA"/>
</dbReference>
<dbReference type="InterPro" id="IPR040746">
    <property type="entry name" value="THO1_MOS11_C"/>
</dbReference>
<keyword evidence="6" id="KW-1185">Reference proteome</keyword>
<evidence type="ECO:0000313" key="6">
    <source>
        <dbReference type="Proteomes" id="UP001194580"/>
    </source>
</evidence>
<dbReference type="PANTHER" id="PTHR46551">
    <property type="entry name" value="SAP DOMAIN-CONTAINING RIBONUCLEOPROTEIN"/>
    <property type="match status" value="1"/>
</dbReference>
<accession>A0AAD4D5K4</accession>
<feature type="region of interest" description="Disordered" evidence="3">
    <location>
        <begin position="178"/>
        <end position="202"/>
    </location>
</feature>
<dbReference type="InterPro" id="IPR003034">
    <property type="entry name" value="SAP_dom"/>
</dbReference>
<proteinExistence type="inferred from homology"/>
<feature type="region of interest" description="Disordered" evidence="3">
    <location>
        <begin position="40"/>
        <end position="112"/>
    </location>
</feature>
<dbReference type="Pfam" id="PF18592">
    <property type="entry name" value="Tho1_MOS11_C"/>
    <property type="match status" value="1"/>
</dbReference>